<dbReference type="HOGENOM" id="CLU_514315_0_0_1"/>
<keyword evidence="7" id="KW-1185">Reference proteome</keyword>
<dbReference type="STRING" id="2903.R1E305"/>
<feature type="compositionally biased region" description="Basic and acidic residues" evidence="4">
    <location>
        <begin position="41"/>
        <end position="56"/>
    </location>
</feature>
<feature type="compositionally biased region" description="Gly residues" evidence="4">
    <location>
        <begin position="173"/>
        <end position="182"/>
    </location>
</feature>
<comment type="similarity">
    <text evidence="2">Belongs to the CWC22 family.</text>
</comment>
<evidence type="ECO:0000256" key="1">
    <source>
        <dbReference type="ARBA" id="ARBA00004123"/>
    </source>
</evidence>
<dbReference type="Gene3D" id="1.25.40.180">
    <property type="match status" value="1"/>
</dbReference>
<dbReference type="RefSeq" id="XP_005794397.1">
    <property type="nucleotide sequence ID" value="XM_005794340.1"/>
</dbReference>
<dbReference type="InterPro" id="IPR050781">
    <property type="entry name" value="CWC22_splicing_factor"/>
</dbReference>
<dbReference type="PROSITE" id="PS51366">
    <property type="entry name" value="MI"/>
    <property type="match status" value="1"/>
</dbReference>
<proteinExistence type="inferred from homology"/>
<dbReference type="eggNOG" id="KOG2141">
    <property type="taxonomic scope" value="Eukaryota"/>
</dbReference>
<reference evidence="7" key="1">
    <citation type="journal article" date="2013" name="Nature">
        <title>Pan genome of the phytoplankton Emiliania underpins its global distribution.</title>
        <authorList>
            <person name="Read B.A."/>
            <person name="Kegel J."/>
            <person name="Klute M.J."/>
            <person name="Kuo A."/>
            <person name="Lefebvre S.C."/>
            <person name="Maumus F."/>
            <person name="Mayer C."/>
            <person name="Miller J."/>
            <person name="Monier A."/>
            <person name="Salamov A."/>
            <person name="Young J."/>
            <person name="Aguilar M."/>
            <person name="Claverie J.M."/>
            <person name="Frickenhaus S."/>
            <person name="Gonzalez K."/>
            <person name="Herman E.K."/>
            <person name="Lin Y.C."/>
            <person name="Napier J."/>
            <person name="Ogata H."/>
            <person name="Sarno A.F."/>
            <person name="Shmutz J."/>
            <person name="Schroeder D."/>
            <person name="de Vargas C."/>
            <person name="Verret F."/>
            <person name="von Dassow P."/>
            <person name="Valentin K."/>
            <person name="Van de Peer Y."/>
            <person name="Wheeler G."/>
            <person name="Dacks J.B."/>
            <person name="Delwiche C.F."/>
            <person name="Dyhrman S.T."/>
            <person name="Glockner G."/>
            <person name="John U."/>
            <person name="Richards T."/>
            <person name="Worden A.Z."/>
            <person name="Zhang X."/>
            <person name="Grigoriev I.V."/>
            <person name="Allen A.E."/>
            <person name="Bidle K."/>
            <person name="Borodovsky M."/>
            <person name="Bowler C."/>
            <person name="Brownlee C."/>
            <person name="Cock J.M."/>
            <person name="Elias M."/>
            <person name="Gladyshev V.N."/>
            <person name="Groth M."/>
            <person name="Guda C."/>
            <person name="Hadaegh A."/>
            <person name="Iglesias-Rodriguez M.D."/>
            <person name="Jenkins J."/>
            <person name="Jones B.M."/>
            <person name="Lawson T."/>
            <person name="Leese F."/>
            <person name="Lindquist E."/>
            <person name="Lobanov A."/>
            <person name="Lomsadze A."/>
            <person name="Malik S.B."/>
            <person name="Marsh M.E."/>
            <person name="Mackinder L."/>
            <person name="Mock T."/>
            <person name="Mueller-Roeber B."/>
            <person name="Pagarete A."/>
            <person name="Parker M."/>
            <person name="Probert I."/>
            <person name="Quesneville H."/>
            <person name="Raines C."/>
            <person name="Rensing S.A."/>
            <person name="Riano-Pachon D.M."/>
            <person name="Richier S."/>
            <person name="Rokitta S."/>
            <person name="Shiraiwa Y."/>
            <person name="Soanes D.M."/>
            <person name="van der Giezen M."/>
            <person name="Wahlund T.M."/>
            <person name="Williams B."/>
            <person name="Wilson W."/>
            <person name="Wolfe G."/>
            <person name="Wurch L.L."/>
        </authorList>
    </citation>
    <scope>NUCLEOTIDE SEQUENCE</scope>
</reference>
<dbReference type="AlphaFoldDB" id="A0A0D3L1T3"/>
<dbReference type="InterPro" id="IPR003891">
    <property type="entry name" value="Initiation_fac_eIF4g_MI"/>
</dbReference>
<evidence type="ECO:0000313" key="7">
    <source>
        <dbReference type="Proteomes" id="UP000013827"/>
    </source>
</evidence>
<feature type="compositionally biased region" description="Low complexity" evidence="4">
    <location>
        <begin position="183"/>
        <end position="198"/>
    </location>
</feature>
<feature type="domain" description="MI" evidence="5">
    <location>
        <begin position="333"/>
        <end position="449"/>
    </location>
</feature>
<evidence type="ECO:0000256" key="3">
    <source>
        <dbReference type="ARBA" id="ARBA00023242"/>
    </source>
</evidence>
<dbReference type="PANTHER" id="PTHR18034">
    <property type="entry name" value="CELL CYCLE CONTROL PROTEIN CWF22-RELATED"/>
    <property type="match status" value="1"/>
</dbReference>
<evidence type="ECO:0000259" key="5">
    <source>
        <dbReference type="PROSITE" id="PS51366"/>
    </source>
</evidence>
<dbReference type="Pfam" id="PF02847">
    <property type="entry name" value="MA3"/>
    <property type="match status" value="1"/>
</dbReference>
<dbReference type="GO" id="GO:0003723">
    <property type="term" value="F:RNA binding"/>
    <property type="evidence" value="ECO:0007669"/>
    <property type="project" value="TreeGrafter"/>
</dbReference>
<dbReference type="PaxDb" id="2903-EOD41968"/>
<dbReference type="GO" id="GO:0042274">
    <property type="term" value="P:ribosomal small subunit biogenesis"/>
    <property type="evidence" value="ECO:0007669"/>
    <property type="project" value="TreeGrafter"/>
</dbReference>
<protein>
    <recommendedName>
        <fullName evidence="5">MI domain-containing protein</fullName>
    </recommendedName>
</protein>
<sequence length="530" mass="57250">MPHRFQRRQTGREKNADSLRLPAKLQEELAQHGGDGASFNRRREPSRKDRRKEERRLRKQGVVKPRRGDNSGRANDGPAAAAQRAHIAMLEKRLGVRGGGKANRDVRAEKRLRQEMEADGLGFLSQLDSLDGAASGGALAAAKRSGAEGDGAALAGQSRKAVRPAVDEAPAAGGLGKAGEGAGAPAARGSAVAPSSSGKARYNNLPSISAEVAKLLGEGRQRPMVDEMVTAVLGAALSEEHVLPQIALTNAALVRALSPAAPHLAAFLVEALVSRFEDDYAARRSNACANAVLLLSHLYNLGAVHCSLLYALAGWDELLHAEQNGRWWRLSTDVRKSIFVAIMGADDYVHASERLGKLGLKRAQRAEVVRVLLHCCGAEAGYNAFYALLAARLCASHREYRFAFHFALWDAFKALDEAPLHRAANTAKMLAALLLRAALPVDVLKVVRWHDLTERARFFWQVCFCELLAAPEAELGRLVVALCAPEAAEGLRDGVCVFAKRELEPLVRKTRRDLATPLARLMRDLGAGVS</sequence>
<dbReference type="EnsemblProtists" id="EOD41968">
    <property type="protein sequence ID" value="EOD41968"/>
    <property type="gene ID" value="EMIHUDRAFT_194603"/>
</dbReference>
<dbReference type="GeneID" id="17287238"/>
<dbReference type="GO" id="GO:0005730">
    <property type="term" value="C:nucleolus"/>
    <property type="evidence" value="ECO:0007669"/>
    <property type="project" value="TreeGrafter"/>
</dbReference>
<dbReference type="KEGG" id="ehx:EMIHUDRAFT_194603"/>
<organism evidence="6 7">
    <name type="scientific">Emiliania huxleyi (strain CCMP1516)</name>
    <dbReference type="NCBI Taxonomy" id="280463"/>
    <lineage>
        <taxon>Eukaryota</taxon>
        <taxon>Haptista</taxon>
        <taxon>Haptophyta</taxon>
        <taxon>Prymnesiophyceae</taxon>
        <taxon>Isochrysidales</taxon>
        <taxon>Noelaerhabdaceae</taxon>
        <taxon>Emiliania</taxon>
    </lineage>
</organism>
<accession>A0A0D3L1T3</accession>
<evidence type="ECO:0000313" key="6">
    <source>
        <dbReference type="EnsemblProtists" id="EOD41968"/>
    </source>
</evidence>
<dbReference type="SMART" id="SM00544">
    <property type="entry name" value="MA3"/>
    <property type="match status" value="1"/>
</dbReference>
<dbReference type="Proteomes" id="UP000013827">
    <property type="component" value="Unassembled WGS sequence"/>
</dbReference>
<evidence type="ECO:0000256" key="2">
    <source>
        <dbReference type="ARBA" id="ARBA00006856"/>
    </source>
</evidence>
<reference evidence="6" key="2">
    <citation type="submission" date="2024-10" db="UniProtKB">
        <authorList>
            <consortium name="EnsemblProtists"/>
        </authorList>
    </citation>
    <scope>IDENTIFICATION</scope>
</reference>
<name>A0A0D3L1T3_EMIH1</name>
<dbReference type="InterPro" id="IPR016024">
    <property type="entry name" value="ARM-type_fold"/>
</dbReference>
<evidence type="ECO:0000256" key="4">
    <source>
        <dbReference type="SAM" id="MobiDB-lite"/>
    </source>
</evidence>
<dbReference type="PANTHER" id="PTHR18034:SF4">
    <property type="entry name" value="NUCLEOLAR MIF4G DOMAIN-CONTAINING PROTEIN 1"/>
    <property type="match status" value="1"/>
</dbReference>
<keyword evidence="3" id="KW-0539">Nucleus</keyword>
<dbReference type="SUPFAM" id="SSF48371">
    <property type="entry name" value="ARM repeat"/>
    <property type="match status" value="1"/>
</dbReference>
<feature type="region of interest" description="Disordered" evidence="4">
    <location>
        <begin position="1"/>
        <end position="84"/>
    </location>
</feature>
<feature type="region of interest" description="Disordered" evidence="4">
    <location>
        <begin position="172"/>
        <end position="199"/>
    </location>
</feature>
<comment type="subcellular location">
    <subcellularLocation>
        <location evidence="1">Nucleus</location>
    </subcellularLocation>
</comment>